<name>A0A0E9T0D3_ANGAN</name>
<reference evidence="1" key="2">
    <citation type="journal article" date="2015" name="Fish Shellfish Immunol.">
        <title>Early steps in the European eel (Anguilla anguilla)-Vibrio vulnificus interaction in the gills: Role of the RtxA13 toxin.</title>
        <authorList>
            <person name="Callol A."/>
            <person name="Pajuelo D."/>
            <person name="Ebbesson L."/>
            <person name="Teles M."/>
            <person name="MacKenzie S."/>
            <person name="Amaro C."/>
        </authorList>
    </citation>
    <scope>NUCLEOTIDE SEQUENCE</scope>
</reference>
<dbReference type="AlphaFoldDB" id="A0A0E9T0D3"/>
<evidence type="ECO:0000313" key="1">
    <source>
        <dbReference type="EMBL" id="JAH47079.1"/>
    </source>
</evidence>
<organism evidence="1">
    <name type="scientific">Anguilla anguilla</name>
    <name type="common">European freshwater eel</name>
    <name type="synonym">Muraena anguilla</name>
    <dbReference type="NCBI Taxonomy" id="7936"/>
    <lineage>
        <taxon>Eukaryota</taxon>
        <taxon>Metazoa</taxon>
        <taxon>Chordata</taxon>
        <taxon>Craniata</taxon>
        <taxon>Vertebrata</taxon>
        <taxon>Euteleostomi</taxon>
        <taxon>Actinopterygii</taxon>
        <taxon>Neopterygii</taxon>
        <taxon>Teleostei</taxon>
        <taxon>Anguilliformes</taxon>
        <taxon>Anguillidae</taxon>
        <taxon>Anguilla</taxon>
    </lineage>
</organism>
<reference evidence="1" key="1">
    <citation type="submission" date="2014-11" db="EMBL/GenBank/DDBJ databases">
        <authorList>
            <person name="Amaro Gonzalez C."/>
        </authorList>
    </citation>
    <scope>NUCLEOTIDE SEQUENCE</scope>
</reference>
<sequence length="30" mass="3456">MCHILYERLLRHTARITTSAHDNCCIVSVV</sequence>
<proteinExistence type="predicted"/>
<accession>A0A0E9T0D3</accession>
<protein>
    <submittedName>
        <fullName evidence="1">Uncharacterized protein</fullName>
    </submittedName>
</protein>
<dbReference type="EMBL" id="GBXM01061498">
    <property type="protein sequence ID" value="JAH47079.1"/>
    <property type="molecule type" value="Transcribed_RNA"/>
</dbReference>